<dbReference type="Gene3D" id="3.30.1490.480">
    <property type="entry name" value="Endolytic murein transglycosylase"/>
    <property type="match status" value="1"/>
</dbReference>
<dbReference type="RefSeq" id="WP_407339360.1">
    <property type="nucleotide sequence ID" value="NZ_CP136862.1"/>
</dbReference>
<evidence type="ECO:0000256" key="6">
    <source>
        <dbReference type="ARBA" id="ARBA00023316"/>
    </source>
</evidence>
<comment type="function">
    <text evidence="7">Functions as a peptidoglycan terminase that cleaves nascent peptidoglycan strands endolytically to terminate their elongation.</text>
</comment>
<evidence type="ECO:0000256" key="5">
    <source>
        <dbReference type="ARBA" id="ARBA00023239"/>
    </source>
</evidence>
<accession>A0ABZ0HTB4</accession>
<keyword evidence="10" id="KW-1185">Reference proteome</keyword>
<comment type="catalytic activity">
    <reaction evidence="7">
        <text>a peptidoglycan chain = a peptidoglycan chain with N-acetyl-1,6-anhydromuramyl-[peptide] at the reducing end + a peptidoglycan chain with N-acetylglucosamine at the non-reducing end.</text>
        <dbReference type="EC" id="4.2.2.29"/>
    </reaction>
</comment>
<keyword evidence="3 7" id="KW-1133">Transmembrane helix</keyword>
<evidence type="ECO:0000313" key="10">
    <source>
        <dbReference type="Proteomes" id="UP001626536"/>
    </source>
</evidence>
<evidence type="ECO:0000256" key="2">
    <source>
        <dbReference type="ARBA" id="ARBA00022692"/>
    </source>
</evidence>
<feature type="compositionally biased region" description="Basic and acidic residues" evidence="8">
    <location>
        <begin position="379"/>
        <end position="393"/>
    </location>
</feature>
<dbReference type="NCBIfam" id="TIGR00247">
    <property type="entry name" value="endolytic transglycosylase MltG"/>
    <property type="match status" value="1"/>
</dbReference>
<name>A0ABZ0HTB4_9HYPH</name>
<feature type="region of interest" description="Disordered" evidence="8">
    <location>
        <begin position="466"/>
        <end position="485"/>
    </location>
</feature>
<dbReference type="Proteomes" id="UP001626536">
    <property type="component" value="Chromosome"/>
</dbReference>
<feature type="compositionally biased region" description="Pro residues" evidence="8">
    <location>
        <begin position="41"/>
        <end position="50"/>
    </location>
</feature>
<keyword evidence="5 7" id="KW-0456">Lyase</keyword>
<dbReference type="PANTHER" id="PTHR30518:SF2">
    <property type="entry name" value="ENDOLYTIC MUREIN TRANSGLYCOSYLASE"/>
    <property type="match status" value="1"/>
</dbReference>
<evidence type="ECO:0000256" key="7">
    <source>
        <dbReference type="HAMAP-Rule" id="MF_02065"/>
    </source>
</evidence>
<feature type="transmembrane region" description="Helical" evidence="7">
    <location>
        <begin position="57"/>
        <end position="80"/>
    </location>
</feature>
<evidence type="ECO:0000256" key="3">
    <source>
        <dbReference type="ARBA" id="ARBA00022989"/>
    </source>
</evidence>
<organism evidence="9 10">
    <name type="scientific">Methylocapsa polymorpha</name>
    <dbReference type="NCBI Taxonomy" id="3080828"/>
    <lineage>
        <taxon>Bacteria</taxon>
        <taxon>Pseudomonadati</taxon>
        <taxon>Pseudomonadota</taxon>
        <taxon>Alphaproteobacteria</taxon>
        <taxon>Hyphomicrobiales</taxon>
        <taxon>Beijerinckiaceae</taxon>
        <taxon>Methylocapsa</taxon>
    </lineage>
</organism>
<dbReference type="CDD" id="cd08010">
    <property type="entry name" value="MltG_like"/>
    <property type="match status" value="1"/>
</dbReference>
<feature type="region of interest" description="Disordered" evidence="8">
    <location>
        <begin position="1"/>
        <end position="54"/>
    </location>
</feature>
<dbReference type="InterPro" id="IPR003770">
    <property type="entry name" value="MLTG-like"/>
</dbReference>
<dbReference type="Pfam" id="PF02618">
    <property type="entry name" value="YceG"/>
    <property type="match status" value="1"/>
</dbReference>
<keyword evidence="1 7" id="KW-1003">Cell membrane</keyword>
<proteinExistence type="inferred from homology"/>
<dbReference type="EMBL" id="CP136862">
    <property type="protein sequence ID" value="WOJ89913.1"/>
    <property type="molecule type" value="Genomic_DNA"/>
</dbReference>
<keyword evidence="7" id="KW-0997">Cell inner membrane</keyword>
<feature type="compositionally biased region" description="Low complexity" evidence="8">
    <location>
        <begin position="394"/>
        <end position="404"/>
    </location>
</feature>
<dbReference type="EC" id="4.2.2.29" evidence="7"/>
<keyword evidence="6 7" id="KW-0961">Cell wall biogenesis/degradation</keyword>
<evidence type="ECO:0000256" key="4">
    <source>
        <dbReference type="ARBA" id="ARBA00023136"/>
    </source>
</evidence>
<feature type="region of interest" description="Disordered" evidence="8">
    <location>
        <begin position="509"/>
        <end position="602"/>
    </location>
</feature>
<feature type="compositionally biased region" description="Basic and acidic residues" evidence="8">
    <location>
        <begin position="572"/>
        <end position="590"/>
    </location>
</feature>
<gene>
    <name evidence="7 9" type="primary">mltG</name>
    <name evidence="9" type="ORF">RZS28_00945</name>
</gene>
<evidence type="ECO:0000313" key="9">
    <source>
        <dbReference type="EMBL" id="WOJ89913.1"/>
    </source>
</evidence>
<evidence type="ECO:0000256" key="1">
    <source>
        <dbReference type="ARBA" id="ARBA00022475"/>
    </source>
</evidence>
<reference evidence="9 10" key="1">
    <citation type="submission" date="2023-10" db="EMBL/GenBank/DDBJ databases">
        <title>Novel methanotroph of the genus Methylocapsa from a subarctic wetland.</title>
        <authorList>
            <person name="Belova S.E."/>
            <person name="Oshkin I.Y."/>
            <person name="Miroshnikov K."/>
            <person name="Dedysh S.N."/>
        </authorList>
    </citation>
    <scope>NUCLEOTIDE SEQUENCE [LARGE SCALE GENOMIC DNA]</scope>
    <source>
        <strain evidence="9 10">RX1</strain>
    </source>
</reference>
<feature type="site" description="Important for catalytic activity" evidence="7">
    <location>
        <position position="258"/>
    </location>
</feature>
<comment type="similarity">
    <text evidence="7">Belongs to the transglycosylase MltG family.</text>
</comment>
<comment type="subcellular location">
    <subcellularLocation>
        <location evidence="7">Cell inner membrane</location>
        <topology evidence="7">Single-pass membrane protein</topology>
    </subcellularLocation>
</comment>
<feature type="compositionally biased region" description="Basic and acidic residues" evidence="8">
    <location>
        <begin position="467"/>
        <end position="481"/>
    </location>
</feature>
<sequence>MAPESDGNGGGGRTDPSRSGSRFAGQRVAPQSPNEALQPEAAPPPPPIPPSRRRPALSAFSGFLSFLLIAAVAAMFGLVWSQQRLREPGPLAADKVLYIAPGAEVPDIIAELDREGVIDSPFALNLALLIDGSRSKVKAGEYLFKQNASLRDVIDTLVNGKQVLHAITIPEGLTSEQIVERLREIDVLLGDVKDLPKEGTLLPETYKVARGTSRADLIKKMQDDQRRIVDQIWARRASDLPLRSPYELVILASIVEKETGRADERSRVASVFMNRLAKRMRLQSDPTIVYGLVGGKGTLGRGISRAELEKPTPYNTYTNDGLPQGPIANPGRAALDAVANPSRTQDLYFVADGTGGHVFAETLDQHARNVQKWRQIEKEAKDKPDKPAGDVDKAAPQVQPPAGGAARGDQHGAIESPRSVYGSLPTSFKAEAAANVQPSSLSNAPAASAIAKAAPMMVGLAPPVQSELDKKPANRGADKHGSPVSAFTMGPGLEELGITVRGVQPSAAATLDGPIGASEMVDAPPEPASIRSDPKARAAQEPLTARSDEPPLEPEESAPQPPQTSARVARIRHLDASEGKPFDPLLDKTYDLNYPKTVPALR</sequence>
<feature type="region of interest" description="Disordered" evidence="8">
    <location>
        <begin position="379"/>
        <end position="420"/>
    </location>
</feature>
<dbReference type="Gene3D" id="3.30.160.60">
    <property type="entry name" value="Classic Zinc Finger"/>
    <property type="match status" value="1"/>
</dbReference>
<protein>
    <recommendedName>
        <fullName evidence="7">Endolytic murein transglycosylase</fullName>
        <ecNumber evidence="7">4.2.2.29</ecNumber>
    </recommendedName>
    <alternativeName>
        <fullName evidence="7">Peptidoglycan lytic transglycosylase</fullName>
    </alternativeName>
    <alternativeName>
        <fullName evidence="7">Peptidoglycan polymerization terminase</fullName>
    </alternativeName>
</protein>
<dbReference type="HAMAP" id="MF_02065">
    <property type="entry name" value="MltG"/>
    <property type="match status" value="1"/>
</dbReference>
<keyword evidence="4 7" id="KW-0472">Membrane</keyword>
<dbReference type="PANTHER" id="PTHR30518">
    <property type="entry name" value="ENDOLYTIC MUREIN TRANSGLYCOSYLASE"/>
    <property type="match status" value="1"/>
</dbReference>
<keyword evidence="2 7" id="KW-0812">Transmembrane</keyword>
<evidence type="ECO:0000256" key="8">
    <source>
        <dbReference type="SAM" id="MobiDB-lite"/>
    </source>
</evidence>